<accession>A0A7J9CAL6</accession>
<protein>
    <submittedName>
        <fullName evidence="1">Uncharacterized protein</fullName>
    </submittedName>
</protein>
<gene>
    <name evidence="1" type="ORF">Gogos_008125</name>
</gene>
<dbReference type="OrthoDB" id="964950at2759"/>
<evidence type="ECO:0000313" key="1">
    <source>
        <dbReference type="EMBL" id="MBA0745553.1"/>
    </source>
</evidence>
<name>A0A7J9CAL6_GOSGO</name>
<reference evidence="1 2" key="1">
    <citation type="journal article" date="2019" name="Genome Biol. Evol.">
        <title>Insights into the evolution of the New World diploid cottons (Gossypium, subgenus Houzingenia) based on genome sequencing.</title>
        <authorList>
            <person name="Grover C.E."/>
            <person name="Arick M.A. 2nd"/>
            <person name="Thrash A."/>
            <person name="Conover J.L."/>
            <person name="Sanders W.S."/>
            <person name="Peterson D.G."/>
            <person name="Frelichowski J.E."/>
            <person name="Scheffler J.A."/>
            <person name="Scheffler B.E."/>
            <person name="Wendel J.F."/>
        </authorList>
    </citation>
    <scope>NUCLEOTIDE SEQUENCE [LARGE SCALE GENOMIC DNA]</scope>
    <source>
        <strain evidence="1">5</strain>
        <tissue evidence="1">Leaf</tissue>
    </source>
</reference>
<evidence type="ECO:0000313" key="2">
    <source>
        <dbReference type="Proteomes" id="UP000593579"/>
    </source>
</evidence>
<comment type="caution">
    <text evidence="1">The sequence shown here is derived from an EMBL/GenBank/DDBJ whole genome shotgun (WGS) entry which is preliminary data.</text>
</comment>
<proteinExistence type="predicted"/>
<keyword evidence="2" id="KW-1185">Reference proteome</keyword>
<dbReference type="AlphaFoldDB" id="A0A7J9CAL6"/>
<dbReference type="EMBL" id="JABEZY010000009">
    <property type="protein sequence ID" value="MBA0745553.1"/>
    <property type="molecule type" value="Genomic_DNA"/>
</dbReference>
<organism evidence="1 2">
    <name type="scientific">Gossypium gossypioides</name>
    <name type="common">Mexican cotton</name>
    <name type="synonym">Selera gossypioides</name>
    <dbReference type="NCBI Taxonomy" id="34282"/>
    <lineage>
        <taxon>Eukaryota</taxon>
        <taxon>Viridiplantae</taxon>
        <taxon>Streptophyta</taxon>
        <taxon>Embryophyta</taxon>
        <taxon>Tracheophyta</taxon>
        <taxon>Spermatophyta</taxon>
        <taxon>Magnoliopsida</taxon>
        <taxon>eudicotyledons</taxon>
        <taxon>Gunneridae</taxon>
        <taxon>Pentapetalae</taxon>
        <taxon>rosids</taxon>
        <taxon>malvids</taxon>
        <taxon>Malvales</taxon>
        <taxon>Malvaceae</taxon>
        <taxon>Malvoideae</taxon>
        <taxon>Gossypium</taxon>
    </lineage>
</organism>
<dbReference type="Proteomes" id="UP000593579">
    <property type="component" value="Unassembled WGS sequence"/>
</dbReference>
<sequence>MGFNDKLKKSSTNTLRLIIPDNTCILYITATIGTKLVDAYSSNIVIASSPRKEVHDL</sequence>